<evidence type="ECO:0000256" key="2">
    <source>
        <dbReference type="SAM" id="MobiDB-lite"/>
    </source>
</evidence>
<evidence type="ECO:0000259" key="5">
    <source>
        <dbReference type="Pfam" id="PF19886"/>
    </source>
</evidence>
<keyword evidence="7" id="KW-1185">Reference proteome</keyword>
<accession>A0ABW0UDK8</accession>
<dbReference type="NCBIfam" id="TIGR01168">
    <property type="entry name" value="YSIRK_signal"/>
    <property type="match status" value="1"/>
</dbReference>
<dbReference type="RefSeq" id="WP_156806370.1">
    <property type="nucleotide sequence ID" value="NZ_JBHSOJ010000015.1"/>
</dbReference>
<dbReference type="Pfam" id="PF04650">
    <property type="entry name" value="YSIRK_signal"/>
    <property type="match status" value="1"/>
</dbReference>
<dbReference type="Gene3D" id="3.60.10.10">
    <property type="entry name" value="Endonuclease/exonuclease/phosphatase"/>
    <property type="match status" value="1"/>
</dbReference>
<feature type="region of interest" description="Disordered" evidence="2">
    <location>
        <begin position="1033"/>
        <end position="1053"/>
    </location>
</feature>
<evidence type="ECO:0000313" key="7">
    <source>
        <dbReference type="Proteomes" id="UP001596110"/>
    </source>
</evidence>
<evidence type="ECO:0000256" key="1">
    <source>
        <dbReference type="ARBA" id="ARBA00022729"/>
    </source>
</evidence>
<dbReference type="EMBL" id="JBHSOJ010000015">
    <property type="protein sequence ID" value="MFC5630385.1"/>
    <property type="molecule type" value="Genomic_DNA"/>
</dbReference>
<proteinExistence type="predicted"/>
<gene>
    <name evidence="6" type="ORF">ACFPQ3_01945</name>
</gene>
<evidence type="ECO:0000259" key="4">
    <source>
        <dbReference type="Pfam" id="PF04650"/>
    </source>
</evidence>
<feature type="region of interest" description="Disordered" evidence="2">
    <location>
        <begin position="48"/>
        <end position="75"/>
    </location>
</feature>
<feature type="compositionally biased region" description="Polar residues" evidence="2">
    <location>
        <begin position="48"/>
        <end position="60"/>
    </location>
</feature>
<sequence length="1101" mass="120090">MFGKNRTRENAQRFSIKKYSIGVVSVLLGLAFLGGTIVQAEEPTNLGNQLIQPNANTSPQGLEETQPVSLTPEPNAVSDIVSPEVVSESLNTPAPVVESEVLQSSVVSVEDYQKMTADKKETTVEGYITGSLKSGNAYGNEYSNLALGATKDAEAKDTIPVQLVSKSEVRKNFNVKDNPSYIGKKVRVTGISETYFNKIGIKSTSKIELVEDGSVPVEDKPIEPPVPLEPVSSNLTPIAHLRTYEQGKEYSFLGKVISPVNAWGGQGFYVQDKSGAGIYVYPKQDLSFKQGDVVELTGTLSKYGSELQVVDITASKKIAGDINTTLTTLTIPTLSADKQSTLIKLENVKVGTISNDSFDNATFDVTDKDGKVVSVRLDSRSGFTATALREKINTNDEIHVTGILSSFKEANQVKPFSLDHFEIVKKAEQAPVLEVTVAQVQGEGHVSPLVGKQVTVKDVVVTYVEKDNKFYVQDLVPDGNAKTSDGIAVFLPKHKVKVGDKLEITGEVEEYLGDGYSDKAETDLTVTQIKANETRVVGTAEVPKAIVLGEDRVAPTKIIDDDAFKEFDPENDALDFWESLEGQLVTVKGARVLGPQRYGEIYVVPGNDTTKKNNSGGITLQSDSYNPQKIALLTTNRKFVAKAGDYFGKDITGPISYSYTNYKLLVDNKALESHQDGGLKPEVSRIVKDPAKLMIASYNIENFSANKKGTSDEKVARIAKSFVSDLHSPDIITLIEVQDNNGETNDGTTDATKSAQRLIDAIAALGGPAYKYIDFAPENNADGGAPGGNIRTGFLYNSERVKLSDKPAAQPNESATWENGELKYSVARLNPTSPVWEGTRKVPVAEFEFNGEKVVLLGLHLNSKRGDMGVFGKVQPPQFKSEARRHQMAEDIKVFVEAGFAQNERANIVILGDYNDYEFTKTLSIIESAGLRNLVKHHEESDRYSYFHQGNNQTLDQAMISGHLADNYEFDMVHVNAAFMEEHGRASDHDPLLLQIDIRKVNEVPKDFPTVDKKPELTLPLSLTSKNEKINAPHAQTEVKPSPVVKEGQQTAGGAKQDIFNVSKAESLPALSDSDEHVMLVVGASILLSSLAIASHKRKEY</sequence>
<feature type="domain" description="Endonuclease/exonuclease/phosphatase" evidence="3">
    <location>
        <begin position="696"/>
        <end position="989"/>
    </location>
</feature>
<feature type="domain" description="YSIRK Gram-positive signal peptide" evidence="4">
    <location>
        <begin position="11"/>
        <end position="29"/>
    </location>
</feature>
<evidence type="ECO:0000259" key="3">
    <source>
        <dbReference type="Pfam" id="PF03372"/>
    </source>
</evidence>
<dbReference type="InterPro" id="IPR036691">
    <property type="entry name" value="Endo/exonu/phosph_ase_sf"/>
</dbReference>
<name>A0ABW0UDK8_9STRE</name>
<evidence type="ECO:0000313" key="6">
    <source>
        <dbReference type="EMBL" id="MFC5630385.1"/>
    </source>
</evidence>
<dbReference type="Proteomes" id="UP001596110">
    <property type="component" value="Unassembled WGS sequence"/>
</dbReference>
<reference evidence="7" key="1">
    <citation type="journal article" date="2019" name="Int. J. Syst. Evol. Microbiol.">
        <title>The Global Catalogue of Microorganisms (GCM) 10K type strain sequencing project: providing services to taxonomists for standard genome sequencing and annotation.</title>
        <authorList>
            <consortium name="The Broad Institute Genomics Platform"/>
            <consortium name="The Broad Institute Genome Sequencing Center for Infectious Disease"/>
            <person name="Wu L."/>
            <person name="Ma J."/>
        </authorList>
    </citation>
    <scope>NUCLEOTIDE SEQUENCE [LARGE SCALE GENOMIC DNA]</scope>
    <source>
        <strain evidence="7">DT43</strain>
    </source>
</reference>
<dbReference type="InterPro" id="IPR005877">
    <property type="entry name" value="YSIRK_signal_dom"/>
</dbReference>
<dbReference type="Pfam" id="PF19886">
    <property type="entry name" value="DUF6359"/>
    <property type="match status" value="1"/>
</dbReference>
<dbReference type="SUPFAM" id="SSF56219">
    <property type="entry name" value="DNase I-like"/>
    <property type="match status" value="1"/>
</dbReference>
<dbReference type="Pfam" id="PF03372">
    <property type="entry name" value="Exo_endo_phos"/>
    <property type="match status" value="1"/>
</dbReference>
<dbReference type="InterPro" id="IPR005135">
    <property type="entry name" value="Endo/exonuclease/phosphatase"/>
</dbReference>
<keyword evidence="1" id="KW-0732">Signal</keyword>
<protein>
    <submittedName>
        <fullName evidence="6">DUF6359 domain-containing protein</fullName>
    </submittedName>
</protein>
<comment type="caution">
    <text evidence="6">The sequence shown here is derived from an EMBL/GenBank/DDBJ whole genome shotgun (WGS) entry which is preliminary data.</text>
</comment>
<organism evidence="6 7">
    <name type="scientific">Streptococcus caledonicus</name>
    <dbReference type="NCBI Taxonomy" id="2614158"/>
    <lineage>
        <taxon>Bacteria</taxon>
        <taxon>Bacillati</taxon>
        <taxon>Bacillota</taxon>
        <taxon>Bacilli</taxon>
        <taxon>Lactobacillales</taxon>
        <taxon>Streptococcaceae</taxon>
        <taxon>Streptococcus</taxon>
    </lineage>
</organism>
<dbReference type="InterPro" id="IPR045939">
    <property type="entry name" value="YhcR_N"/>
</dbReference>
<feature type="domain" description="Endonuclease YhcR N-terminal" evidence="5">
    <location>
        <begin position="108"/>
        <end position="209"/>
    </location>
</feature>
<dbReference type="PANTHER" id="PTHR42834">
    <property type="entry name" value="ENDONUCLEASE/EXONUCLEASE/PHOSPHATASE FAMILY PROTEIN (AFU_ORTHOLOGUE AFUA_3G09210)"/>
    <property type="match status" value="1"/>
</dbReference>
<dbReference type="PANTHER" id="PTHR42834:SF1">
    <property type="entry name" value="ENDONUCLEASE_EXONUCLEASE_PHOSPHATASE FAMILY PROTEIN (AFU_ORTHOLOGUE AFUA_3G09210)"/>
    <property type="match status" value="1"/>
</dbReference>
<dbReference type="CDD" id="cd04486">
    <property type="entry name" value="YhcR_OBF_like"/>
    <property type="match status" value="2"/>
</dbReference>